<dbReference type="GO" id="GO:0009507">
    <property type="term" value="C:chloroplast"/>
    <property type="evidence" value="ECO:0007669"/>
    <property type="project" value="UniProtKB-SubCell"/>
</dbReference>
<dbReference type="InterPro" id="IPR000504">
    <property type="entry name" value="RRM_dom"/>
</dbReference>
<evidence type="ECO:0000256" key="7">
    <source>
        <dbReference type="ARBA" id="ARBA00022884"/>
    </source>
</evidence>
<accession>A0A2C9VA67</accession>
<evidence type="ECO:0000259" key="12">
    <source>
        <dbReference type="PROSITE" id="PS50102"/>
    </source>
</evidence>
<evidence type="ECO:0000256" key="5">
    <source>
        <dbReference type="ARBA" id="ARBA00022664"/>
    </source>
</evidence>
<evidence type="ECO:0000256" key="11">
    <source>
        <dbReference type="SAM" id="MobiDB-lite"/>
    </source>
</evidence>
<evidence type="ECO:0000256" key="8">
    <source>
        <dbReference type="ARBA" id="ARBA00022946"/>
    </source>
</evidence>
<dbReference type="GO" id="GO:0009409">
    <property type="term" value="P:response to cold"/>
    <property type="evidence" value="ECO:0007669"/>
    <property type="project" value="UniProtKB-ARBA"/>
</dbReference>
<dbReference type="Pfam" id="PF00076">
    <property type="entry name" value="RRM_1"/>
    <property type="match status" value="2"/>
</dbReference>
<keyword evidence="6" id="KW-0677">Repeat</keyword>
<gene>
    <name evidence="13" type="ORF">MANES_09G067800v8</name>
</gene>
<evidence type="ECO:0000256" key="3">
    <source>
        <dbReference type="ARBA" id="ARBA00022553"/>
    </source>
</evidence>
<evidence type="ECO:0000256" key="10">
    <source>
        <dbReference type="PROSITE-ProRule" id="PRU00176"/>
    </source>
</evidence>
<evidence type="ECO:0000256" key="6">
    <source>
        <dbReference type="ARBA" id="ARBA00022737"/>
    </source>
</evidence>
<keyword evidence="14" id="KW-1185">Reference proteome</keyword>
<dbReference type="CDD" id="cd21608">
    <property type="entry name" value="RRM2_NsCP33_like"/>
    <property type="match status" value="1"/>
</dbReference>
<dbReference type="PANTHER" id="PTHR48025">
    <property type="entry name" value="OS02G0815200 PROTEIN"/>
    <property type="match status" value="1"/>
</dbReference>
<dbReference type="InterPro" id="IPR012677">
    <property type="entry name" value="Nucleotide-bd_a/b_plait_sf"/>
</dbReference>
<dbReference type="SUPFAM" id="SSF54928">
    <property type="entry name" value="RNA-binding domain, RBD"/>
    <property type="match status" value="2"/>
</dbReference>
<comment type="caution">
    <text evidence="13">The sequence shown here is derived from an EMBL/GenBank/DDBJ whole genome shotgun (WGS) entry which is preliminary data.</text>
</comment>
<dbReference type="InterPro" id="IPR050502">
    <property type="entry name" value="Euk_RNA-bind_prot"/>
</dbReference>
<evidence type="ECO:0000256" key="4">
    <source>
        <dbReference type="ARBA" id="ARBA00022640"/>
    </source>
</evidence>
<organism evidence="13 14">
    <name type="scientific">Manihot esculenta</name>
    <name type="common">Cassava</name>
    <name type="synonym">Jatropha manihot</name>
    <dbReference type="NCBI Taxonomy" id="3983"/>
    <lineage>
        <taxon>Eukaryota</taxon>
        <taxon>Viridiplantae</taxon>
        <taxon>Streptophyta</taxon>
        <taxon>Embryophyta</taxon>
        <taxon>Tracheophyta</taxon>
        <taxon>Spermatophyta</taxon>
        <taxon>Magnoliopsida</taxon>
        <taxon>eudicotyledons</taxon>
        <taxon>Gunneridae</taxon>
        <taxon>Pentapetalae</taxon>
        <taxon>rosids</taxon>
        <taxon>fabids</taxon>
        <taxon>Malpighiales</taxon>
        <taxon>Euphorbiaceae</taxon>
        <taxon>Crotonoideae</taxon>
        <taxon>Manihoteae</taxon>
        <taxon>Manihot</taxon>
    </lineage>
</organism>
<keyword evidence="3" id="KW-0597">Phosphoprotein</keyword>
<feature type="region of interest" description="Disordered" evidence="11">
    <location>
        <begin position="167"/>
        <end position="188"/>
    </location>
</feature>
<dbReference type="Gramene" id="Manes.09G067800.1.v8.1">
    <property type="protein sequence ID" value="Manes.09G067800.1.v8.1.CDS"/>
    <property type="gene ID" value="Manes.09G067800.v8.1"/>
</dbReference>
<evidence type="ECO:0000256" key="1">
    <source>
        <dbReference type="ARBA" id="ARBA00004229"/>
    </source>
</evidence>
<keyword evidence="8" id="KW-0809">Transit peptide</keyword>
<keyword evidence="4" id="KW-0934">Plastid</keyword>
<name>A0A2C9VA67_MANES</name>
<keyword evidence="2" id="KW-0150">Chloroplast</keyword>
<dbReference type="GO" id="GO:0006397">
    <property type="term" value="P:mRNA processing"/>
    <property type="evidence" value="ECO:0007669"/>
    <property type="project" value="UniProtKB-KW"/>
</dbReference>
<dbReference type="EMBL" id="CM004395">
    <property type="protein sequence ID" value="OAY41023.1"/>
    <property type="molecule type" value="Genomic_DNA"/>
</dbReference>
<keyword evidence="7 10" id="KW-0694">RNA-binding</keyword>
<evidence type="ECO:0000313" key="13">
    <source>
        <dbReference type="EMBL" id="OAY41023.1"/>
    </source>
</evidence>
<dbReference type="GO" id="GO:1990904">
    <property type="term" value="C:ribonucleoprotein complex"/>
    <property type="evidence" value="ECO:0007669"/>
    <property type="project" value="UniProtKB-KW"/>
</dbReference>
<dbReference type="InterPro" id="IPR048289">
    <property type="entry name" value="RRM2_NsCP33-like"/>
</dbReference>
<evidence type="ECO:0000256" key="2">
    <source>
        <dbReference type="ARBA" id="ARBA00022528"/>
    </source>
</evidence>
<dbReference type="FunFam" id="3.30.70.330:FF:000423">
    <property type="entry name" value="Ribonucleoprotein A, chloroplastic"/>
    <property type="match status" value="1"/>
</dbReference>
<proteinExistence type="predicted"/>
<dbReference type="Gene3D" id="3.30.70.330">
    <property type="match status" value="2"/>
</dbReference>
<dbReference type="SMART" id="SM00360">
    <property type="entry name" value="RRM"/>
    <property type="match status" value="2"/>
</dbReference>
<feature type="domain" description="RRM" evidence="12">
    <location>
        <begin position="195"/>
        <end position="273"/>
    </location>
</feature>
<dbReference type="FunFam" id="3.30.70.330:FF:000361">
    <property type="entry name" value="28 kDa ribonucleoprotein, chloroplastic"/>
    <property type="match status" value="1"/>
</dbReference>
<reference evidence="14" key="1">
    <citation type="journal article" date="2016" name="Nat. Biotechnol.">
        <title>Sequencing wild and cultivated cassava and related species reveals extensive interspecific hybridization and genetic diversity.</title>
        <authorList>
            <person name="Bredeson J.V."/>
            <person name="Lyons J.B."/>
            <person name="Prochnik S.E."/>
            <person name="Wu G.A."/>
            <person name="Ha C.M."/>
            <person name="Edsinger-Gonzales E."/>
            <person name="Grimwood J."/>
            <person name="Schmutz J."/>
            <person name="Rabbi I.Y."/>
            <person name="Egesi C."/>
            <person name="Nauluvula P."/>
            <person name="Lebot V."/>
            <person name="Ndunguru J."/>
            <person name="Mkamilo G."/>
            <person name="Bart R.S."/>
            <person name="Setter T.L."/>
            <person name="Gleadow R.M."/>
            <person name="Kulakow P."/>
            <person name="Ferguson M.E."/>
            <person name="Rounsley S."/>
            <person name="Rokhsar D.S."/>
        </authorList>
    </citation>
    <scope>NUCLEOTIDE SEQUENCE [LARGE SCALE GENOMIC DNA]</scope>
    <source>
        <strain evidence="14">cv. AM560-2</strain>
    </source>
</reference>
<comment type="subcellular location">
    <subcellularLocation>
        <location evidence="1">Plastid</location>
        <location evidence="1">Chloroplast</location>
    </subcellularLocation>
</comment>
<keyword evidence="9" id="KW-0687">Ribonucleoprotein</keyword>
<evidence type="ECO:0000256" key="9">
    <source>
        <dbReference type="ARBA" id="ARBA00023274"/>
    </source>
</evidence>
<evidence type="ECO:0000313" key="14">
    <source>
        <dbReference type="Proteomes" id="UP000091857"/>
    </source>
</evidence>
<dbReference type="OrthoDB" id="439808at2759"/>
<feature type="domain" description="RRM" evidence="12">
    <location>
        <begin position="96"/>
        <end position="174"/>
    </location>
</feature>
<dbReference type="AlphaFoldDB" id="A0A2C9VA67"/>
<dbReference type="PANTHER" id="PTHR48025:SF1">
    <property type="entry name" value="RRM DOMAIN-CONTAINING PROTEIN"/>
    <property type="match status" value="1"/>
</dbReference>
<dbReference type="InterPro" id="IPR035979">
    <property type="entry name" value="RBD_domain_sf"/>
</dbReference>
<dbReference type="PROSITE" id="PS50102">
    <property type="entry name" value="RRM"/>
    <property type="match status" value="2"/>
</dbReference>
<dbReference type="GO" id="GO:0003723">
    <property type="term" value="F:RNA binding"/>
    <property type="evidence" value="ECO:0007669"/>
    <property type="project" value="UniProtKB-UniRule"/>
</dbReference>
<keyword evidence="5" id="KW-0507">mRNA processing</keyword>
<dbReference type="Proteomes" id="UP000091857">
    <property type="component" value="Chromosome 9"/>
</dbReference>
<sequence length="279" mass="30041">MATASASSLVLPSLGPKTLSPCNPNTPTSLFFVSPSSSLRLHAKPISIPPSIFHSLGALRQPFSSRFVPNVAVSSEFGQEEEVASDGHDAALSPDLKLFVGNLPFSVDSSQLAGLFESAGNVEMVEVIYDKVTGRSRGFGFVTMSTIEEVEAAVQQFNGYELEGRALRVNSGPPPQREASFSRGPRGGDTFDSANRLYVGNLSWSVDSMALESFFSEQGKVLDAKVVYDRESGRSRGFGFVTYSSAEEVENAIESLNGTELDGRAIRVSVAEARPRRQF</sequence>
<protein>
    <recommendedName>
        <fullName evidence="12">RRM domain-containing protein</fullName>
    </recommendedName>
</protein>
<dbReference type="STRING" id="3983.A0A2C9VA67"/>